<evidence type="ECO:0000256" key="1">
    <source>
        <dbReference type="SAM" id="MobiDB-lite"/>
    </source>
</evidence>
<dbReference type="KEGG" id="mind:mvi_20480"/>
<dbReference type="AlphaFoldDB" id="A0A8H8WSM4"/>
<sequence>MSAPRLRAKLATAAPTASEPSPTEEKKDGKGKAEGQPTEEKKDGKGKADEGEQDKKDETGASAAKPPVGASGEKARMWAITQSANGKVFPNLAAAIAYSTDLSAEGAASLFEAVLQDVDTSAVEAPAAREAADSPKGDAFRKAMNAEAPNPKLGAGGGPAAEEDELVKALRAAGLHRDSKD</sequence>
<feature type="compositionally biased region" description="Basic and acidic residues" evidence="1">
    <location>
        <begin position="23"/>
        <end position="59"/>
    </location>
</feature>
<proteinExistence type="predicted"/>
<feature type="region of interest" description="Disordered" evidence="1">
    <location>
        <begin position="1"/>
        <end position="74"/>
    </location>
</feature>
<feature type="compositionally biased region" description="Low complexity" evidence="1">
    <location>
        <begin position="11"/>
        <end position="21"/>
    </location>
</feature>
<reference evidence="2" key="1">
    <citation type="submission" date="2020-11" db="EMBL/GenBank/DDBJ databases">
        <title>Complete genome sequence of a novel pathogenic Methylobacterium strain isolated from rice in Vietnam.</title>
        <authorList>
            <person name="Lai K."/>
            <person name="Okazaki S."/>
            <person name="Higashi K."/>
            <person name="Mori H."/>
            <person name="Toyoda A."/>
            <person name="Kurokawa K."/>
        </authorList>
    </citation>
    <scope>NUCLEOTIDE SEQUENCE</scope>
    <source>
        <strain evidence="2">VL1</strain>
    </source>
</reference>
<name>A0A8H8WSM4_9HYPH</name>
<dbReference type="RefSeq" id="WP_207182600.1">
    <property type="nucleotide sequence ID" value="NZ_AP024145.1"/>
</dbReference>
<evidence type="ECO:0000313" key="2">
    <source>
        <dbReference type="EMBL" id="BCM83587.1"/>
    </source>
</evidence>
<organism evidence="2 3">
    <name type="scientific">Methylobacterium indicum</name>
    <dbReference type="NCBI Taxonomy" id="1775910"/>
    <lineage>
        <taxon>Bacteria</taxon>
        <taxon>Pseudomonadati</taxon>
        <taxon>Pseudomonadota</taxon>
        <taxon>Alphaproteobacteria</taxon>
        <taxon>Hyphomicrobiales</taxon>
        <taxon>Methylobacteriaceae</taxon>
        <taxon>Methylobacterium</taxon>
    </lineage>
</organism>
<dbReference type="EMBL" id="AP024145">
    <property type="protein sequence ID" value="BCM83587.1"/>
    <property type="molecule type" value="Genomic_DNA"/>
</dbReference>
<gene>
    <name evidence="2" type="ORF">mvi_20480</name>
</gene>
<protein>
    <submittedName>
        <fullName evidence="2">Uncharacterized protein</fullName>
    </submittedName>
</protein>
<feature type="region of interest" description="Disordered" evidence="1">
    <location>
        <begin position="125"/>
        <end position="181"/>
    </location>
</feature>
<dbReference type="Proteomes" id="UP000663508">
    <property type="component" value="Chromosome"/>
</dbReference>
<evidence type="ECO:0000313" key="3">
    <source>
        <dbReference type="Proteomes" id="UP000663508"/>
    </source>
</evidence>
<feature type="compositionally biased region" description="Basic and acidic residues" evidence="1">
    <location>
        <begin position="130"/>
        <end position="141"/>
    </location>
</feature>
<accession>A0A8H8WSM4</accession>